<feature type="transmembrane region" description="Helical" evidence="7">
    <location>
        <begin position="75"/>
        <end position="93"/>
    </location>
</feature>
<reference evidence="8 9" key="1">
    <citation type="submission" date="2018-06" db="EMBL/GenBank/DDBJ databases">
        <title>Natronomonas sp. F16-60 a new haloarchaeon isolated from a solar saltern of Isla Cristina, Huelva, Spain.</title>
        <authorList>
            <person name="Duran-Viseras A."/>
            <person name="Sanchez-Porro C."/>
            <person name="Ventosa A."/>
        </authorList>
    </citation>
    <scope>NUCLEOTIDE SEQUENCE [LARGE SCALE GENOMIC DNA]</scope>
    <source>
        <strain evidence="8 9">F16-60</strain>
    </source>
</reference>
<feature type="transmembrane region" description="Helical" evidence="7">
    <location>
        <begin position="105"/>
        <end position="129"/>
    </location>
</feature>
<evidence type="ECO:0000256" key="2">
    <source>
        <dbReference type="ARBA" id="ARBA00022475"/>
    </source>
</evidence>
<protein>
    <submittedName>
        <fullName evidence="8">Branched-chain amino acid ABC transporter permease</fullName>
    </submittedName>
</protein>
<dbReference type="InterPro" id="IPR043428">
    <property type="entry name" value="LivM-like"/>
</dbReference>
<evidence type="ECO:0000256" key="4">
    <source>
        <dbReference type="ARBA" id="ARBA00022989"/>
    </source>
</evidence>
<dbReference type="GO" id="GO:0015658">
    <property type="term" value="F:branched-chain amino acid transmembrane transporter activity"/>
    <property type="evidence" value="ECO:0007669"/>
    <property type="project" value="InterPro"/>
</dbReference>
<feature type="transmembrane region" description="Helical" evidence="7">
    <location>
        <begin position="272"/>
        <end position="291"/>
    </location>
</feature>
<dbReference type="Proteomes" id="UP000319894">
    <property type="component" value="Unassembled WGS sequence"/>
</dbReference>
<keyword evidence="4 7" id="KW-1133">Transmembrane helix</keyword>
<keyword evidence="3 7" id="KW-0812">Transmembrane</keyword>
<dbReference type="PANTHER" id="PTHR30482:SF17">
    <property type="entry name" value="ABC TRANSPORTER ATP-BINDING PROTEIN"/>
    <property type="match status" value="1"/>
</dbReference>
<feature type="transmembrane region" description="Helical" evidence="7">
    <location>
        <begin position="37"/>
        <end position="55"/>
    </location>
</feature>
<proteinExistence type="predicted"/>
<feature type="transmembrane region" description="Helical" evidence="7">
    <location>
        <begin position="353"/>
        <end position="370"/>
    </location>
</feature>
<evidence type="ECO:0000256" key="7">
    <source>
        <dbReference type="SAM" id="Phobius"/>
    </source>
</evidence>
<name>A0A554NA14_9EURY</name>
<comment type="subcellular location">
    <subcellularLocation>
        <location evidence="1">Cell membrane</location>
        <topology evidence="1">Multi-pass membrane protein</topology>
    </subcellularLocation>
</comment>
<dbReference type="CDD" id="cd06581">
    <property type="entry name" value="TM_PBP1_LivM_like"/>
    <property type="match status" value="1"/>
</dbReference>
<feature type="transmembrane region" description="Helical" evidence="7">
    <location>
        <begin position="167"/>
        <end position="186"/>
    </location>
</feature>
<dbReference type="RefSeq" id="WP_144261670.1">
    <property type="nucleotide sequence ID" value="NZ_QMDX01000004.1"/>
</dbReference>
<evidence type="ECO:0000256" key="3">
    <source>
        <dbReference type="ARBA" id="ARBA00022692"/>
    </source>
</evidence>
<evidence type="ECO:0000313" key="8">
    <source>
        <dbReference type="EMBL" id="TSD14223.1"/>
    </source>
</evidence>
<dbReference type="PANTHER" id="PTHR30482">
    <property type="entry name" value="HIGH-AFFINITY BRANCHED-CHAIN AMINO ACID TRANSPORT SYSTEM PERMEASE"/>
    <property type="match status" value="1"/>
</dbReference>
<comment type="caution">
    <text evidence="8">The sequence shown here is derived from an EMBL/GenBank/DDBJ whole genome shotgun (WGS) entry which is preliminary data.</text>
</comment>
<feature type="transmembrane region" description="Helical" evidence="7">
    <location>
        <begin position="135"/>
        <end position="155"/>
    </location>
</feature>
<evidence type="ECO:0000256" key="5">
    <source>
        <dbReference type="ARBA" id="ARBA00023136"/>
    </source>
</evidence>
<keyword evidence="5 7" id="KW-0472">Membrane</keyword>
<feature type="transmembrane region" description="Helical" evidence="7">
    <location>
        <begin position="224"/>
        <end position="242"/>
    </location>
</feature>
<evidence type="ECO:0000313" key="9">
    <source>
        <dbReference type="Proteomes" id="UP000319894"/>
    </source>
</evidence>
<feature type="region of interest" description="Disordered" evidence="6">
    <location>
        <begin position="1"/>
        <end position="23"/>
    </location>
</feature>
<dbReference type="OrthoDB" id="30958at2157"/>
<dbReference type="Pfam" id="PF02653">
    <property type="entry name" value="BPD_transp_2"/>
    <property type="match status" value="1"/>
</dbReference>
<dbReference type="InterPro" id="IPR001851">
    <property type="entry name" value="ABC_transp_permease"/>
</dbReference>
<evidence type="ECO:0000256" key="1">
    <source>
        <dbReference type="ARBA" id="ARBA00004651"/>
    </source>
</evidence>
<dbReference type="AlphaFoldDB" id="A0A554NA14"/>
<dbReference type="GO" id="GO:0005886">
    <property type="term" value="C:plasma membrane"/>
    <property type="evidence" value="ECO:0007669"/>
    <property type="project" value="UniProtKB-SubCell"/>
</dbReference>
<gene>
    <name evidence="8" type="ORF">DP107_08190</name>
</gene>
<accession>A0A554NA14</accession>
<sequence>MSDPETDGGTAVSEGPDPEPFGGQVGDLYRTVRDHELSVVVGSAVFLLFFPFLLVDGLEVVNGLLGDPGIGGYEGLASLVLIYGIIVVGYNLLLGYTGLLSFGHAAFFGTAAYVTGLVSSTTEISFLGLSATMPGITSPLAMILFGTLFATLLAWPIGFMSIRRSGVYFAVLTLTFGQMLYFFALGPGAGITNGDNGFSDLNVGELFGFINLDGLVPFVGKMEYVFIAVLFLLALTVANRIINSPYGLIFKALGENEQRVEFVGLNVFRYKLMAFVISGSFAGLGGSLFAIHEAFVHPSTALYWIQSGDFVIMTVLGGTGSLVGPVFGAFIFEYISNVISGTTLPVIGQVGSLWRLILGAVFVAIVWVFPRGVYGGLVDIKNFIAGQAVDALRSDESSPPAEPEQGGDD</sequence>
<dbReference type="InParanoid" id="A0A554NA14"/>
<keyword evidence="9" id="KW-1185">Reference proteome</keyword>
<dbReference type="EMBL" id="QMDX01000004">
    <property type="protein sequence ID" value="TSD14223.1"/>
    <property type="molecule type" value="Genomic_DNA"/>
</dbReference>
<keyword evidence="2" id="KW-1003">Cell membrane</keyword>
<organism evidence="8 9">
    <name type="scientific">Haloglomus irregulare</name>
    <dbReference type="NCBI Taxonomy" id="2234134"/>
    <lineage>
        <taxon>Archaea</taxon>
        <taxon>Methanobacteriati</taxon>
        <taxon>Methanobacteriota</taxon>
        <taxon>Stenosarchaea group</taxon>
        <taxon>Halobacteria</taxon>
        <taxon>Halobacteriales</taxon>
        <taxon>Natronomonadaceae</taxon>
        <taxon>Haloglomus</taxon>
    </lineage>
</organism>
<evidence type="ECO:0000256" key="6">
    <source>
        <dbReference type="SAM" id="MobiDB-lite"/>
    </source>
</evidence>
<feature type="transmembrane region" description="Helical" evidence="7">
    <location>
        <begin position="311"/>
        <end position="332"/>
    </location>
</feature>